<evidence type="ECO:0000259" key="11">
    <source>
        <dbReference type="Pfam" id="PF01095"/>
    </source>
</evidence>
<comment type="catalytic activity">
    <reaction evidence="8 10">
        <text>[(1-&gt;4)-alpha-D-galacturonosyl methyl ester](n) + n H2O = [(1-&gt;4)-alpha-D-galacturonosyl](n) + n methanol + n H(+)</text>
        <dbReference type="Rhea" id="RHEA:22380"/>
        <dbReference type="Rhea" id="RHEA-COMP:14570"/>
        <dbReference type="Rhea" id="RHEA-COMP:14573"/>
        <dbReference type="ChEBI" id="CHEBI:15377"/>
        <dbReference type="ChEBI" id="CHEBI:15378"/>
        <dbReference type="ChEBI" id="CHEBI:17790"/>
        <dbReference type="ChEBI" id="CHEBI:140522"/>
        <dbReference type="ChEBI" id="CHEBI:140523"/>
        <dbReference type="EC" id="3.1.1.11"/>
    </reaction>
</comment>
<evidence type="ECO:0000256" key="1">
    <source>
        <dbReference type="ARBA" id="ARBA00004191"/>
    </source>
</evidence>
<dbReference type="EC" id="3.1.1.11" evidence="4 10"/>
<keyword evidence="6 10" id="KW-0378">Hydrolase</keyword>
<dbReference type="GeneID" id="125424081"/>
<dbReference type="RefSeq" id="XP_060676285.1">
    <property type="nucleotide sequence ID" value="XM_060820302.1"/>
</dbReference>
<reference evidence="13" key="1">
    <citation type="submission" date="2025-08" db="UniProtKB">
        <authorList>
            <consortium name="RefSeq"/>
        </authorList>
    </citation>
    <scope>IDENTIFICATION</scope>
    <source>
        <tissue evidence="13">Seedling</tissue>
    </source>
</reference>
<evidence type="ECO:0000256" key="8">
    <source>
        <dbReference type="ARBA" id="ARBA00047928"/>
    </source>
</evidence>
<dbReference type="PANTHER" id="PTHR31321">
    <property type="entry name" value="ACYL-COA THIOESTER HYDROLASE YBHC-RELATED"/>
    <property type="match status" value="1"/>
</dbReference>
<dbReference type="SUPFAM" id="SSF51126">
    <property type="entry name" value="Pectin lyase-like"/>
    <property type="match status" value="2"/>
</dbReference>
<dbReference type="Pfam" id="PF01095">
    <property type="entry name" value="Pectinesterase"/>
    <property type="match status" value="2"/>
</dbReference>
<dbReference type="InterPro" id="IPR012334">
    <property type="entry name" value="Pectin_lyas_fold"/>
</dbReference>
<keyword evidence="12" id="KW-1185">Reference proteome</keyword>
<organism evidence="12 13">
    <name type="scientific">Ziziphus jujuba</name>
    <name type="common">Chinese jujube</name>
    <name type="synonym">Ziziphus sativa</name>
    <dbReference type="NCBI Taxonomy" id="326968"/>
    <lineage>
        <taxon>Eukaryota</taxon>
        <taxon>Viridiplantae</taxon>
        <taxon>Streptophyta</taxon>
        <taxon>Embryophyta</taxon>
        <taxon>Tracheophyta</taxon>
        <taxon>Spermatophyta</taxon>
        <taxon>Magnoliopsida</taxon>
        <taxon>eudicotyledons</taxon>
        <taxon>Gunneridae</taxon>
        <taxon>Pentapetalae</taxon>
        <taxon>rosids</taxon>
        <taxon>fabids</taxon>
        <taxon>Rosales</taxon>
        <taxon>Rhamnaceae</taxon>
        <taxon>Paliureae</taxon>
        <taxon>Ziziphus</taxon>
    </lineage>
</organism>
<evidence type="ECO:0000256" key="6">
    <source>
        <dbReference type="ARBA" id="ARBA00022801"/>
    </source>
</evidence>
<evidence type="ECO:0000256" key="5">
    <source>
        <dbReference type="ARBA" id="ARBA00022512"/>
    </source>
</evidence>
<evidence type="ECO:0000256" key="2">
    <source>
        <dbReference type="ARBA" id="ARBA00005184"/>
    </source>
</evidence>
<comment type="similarity">
    <text evidence="3">Belongs to the pectinesterase family.</text>
</comment>
<dbReference type="Proteomes" id="UP001652623">
    <property type="component" value="Chromosome 9"/>
</dbReference>
<name>A0ABM4AHS3_ZIZJJ</name>
<keyword evidence="5" id="KW-0134">Cell wall</keyword>
<feature type="domain" description="Pectinesterase catalytic" evidence="11">
    <location>
        <begin position="343"/>
        <end position="635"/>
    </location>
</feature>
<evidence type="ECO:0000256" key="4">
    <source>
        <dbReference type="ARBA" id="ARBA00013229"/>
    </source>
</evidence>
<gene>
    <name evidence="13" type="primary">LOC125424081</name>
</gene>
<keyword evidence="7 10" id="KW-0063">Aspartyl esterase</keyword>
<dbReference type="Gene3D" id="2.160.20.10">
    <property type="entry name" value="Single-stranded right-handed beta-helix, Pectin lyase-like"/>
    <property type="match status" value="2"/>
</dbReference>
<dbReference type="InterPro" id="IPR033131">
    <property type="entry name" value="Pectinesterase_Asp_AS"/>
</dbReference>
<protein>
    <recommendedName>
        <fullName evidence="4 10">Pectinesterase</fullName>
        <ecNumber evidence="4 10">3.1.1.11</ecNumber>
    </recommendedName>
</protein>
<comment type="pathway">
    <text evidence="2 10">Glycan metabolism; pectin degradation; 2-dehydro-3-deoxy-D-gluconate from pectin: step 1/5.</text>
</comment>
<evidence type="ECO:0000256" key="7">
    <source>
        <dbReference type="ARBA" id="ARBA00023085"/>
    </source>
</evidence>
<dbReference type="PANTHER" id="PTHR31321:SF134">
    <property type="entry name" value="PECTINESTERASE"/>
    <property type="match status" value="1"/>
</dbReference>
<feature type="active site" evidence="9">
    <location>
        <position position="495"/>
    </location>
</feature>
<dbReference type="InterPro" id="IPR000070">
    <property type="entry name" value="Pectinesterase_cat"/>
</dbReference>
<dbReference type="InterPro" id="IPR011050">
    <property type="entry name" value="Pectin_lyase_fold/virulence"/>
</dbReference>
<evidence type="ECO:0000313" key="12">
    <source>
        <dbReference type="Proteomes" id="UP001652623"/>
    </source>
</evidence>
<comment type="subcellular location">
    <subcellularLocation>
        <location evidence="1">Secreted</location>
        <location evidence="1">Cell wall</location>
    </subcellularLocation>
</comment>
<keyword evidence="5" id="KW-0964">Secreted</keyword>
<evidence type="ECO:0000256" key="10">
    <source>
        <dbReference type="RuleBase" id="RU000589"/>
    </source>
</evidence>
<dbReference type="PROSITE" id="PS00503">
    <property type="entry name" value="PECTINESTERASE_2"/>
    <property type="match status" value="1"/>
</dbReference>
<proteinExistence type="inferred from homology"/>
<evidence type="ECO:0000313" key="13">
    <source>
        <dbReference type="RefSeq" id="XP_060676285.1"/>
    </source>
</evidence>
<accession>A0ABM4AHS3</accession>
<evidence type="ECO:0000256" key="3">
    <source>
        <dbReference type="ARBA" id="ARBA00008891"/>
    </source>
</evidence>
<evidence type="ECO:0000256" key="9">
    <source>
        <dbReference type="PROSITE-ProRule" id="PRU10040"/>
    </source>
</evidence>
<sequence length="645" mass="71487">MHYFVSVCRALDCSLNGSDPVNVAYTLTVDKSGNGNFTTIQEAIDSIPLSNSQWVRISVASGTYTEKVTIQYNKTCIYLEGAGSQFTSIEWNDHEQTDTSATFTSFSDNFVAKGITFKNTYVQDVFNYKPALAARIYGDKSAFYHCSFVGLQDTLWDATGRHYYNNCYFEGVVDFIFGYARSIFQGCLINVTVGIYAPIKSPGSITAQGRKSKEENNGFVFKDCVIEGTGKAYIGRAYGAYSTVIVYNSQLSDVIDPRGWSSWLFPGQEENFLYVEASNRGAEADTSKRVPWLKTLNDDQLNQFVDISYIDNEGWISKLPKLFYVCKGLDCTLNGGQVAKIINVDKSGQAEFATIQSAIDSVPPNNNQWIKIQISHGVFREKVNIPGDKSCIYLNGGGSKFTFIEWNDHELTGQSATFTSNGENIVARGITFVNTYNSPLNKGEEQHNLTQAVAAFINGDKTAFYHCAFAGVQDTLYDQSGRHYFRECYIQGAVDFIFGNGQSIYEGCTLNYSTGVYGPPNSLGYITAQGRESESETSGFVFKSCTVTGTRGKTYLGRAYRAYSRVIFANSVLTDVVQPLGWDAWFHVGHEEQLTFAEANCIGAGADISQRVPWIKTLNQNEVDSFTSLTYIDGDGWMAKLPPLN</sequence>
<feature type="domain" description="Pectinesterase catalytic" evidence="11">
    <location>
        <begin position="27"/>
        <end position="311"/>
    </location>
</feature>